<feature type="domain" description="Thioredoxin" evidence="5">
    <location>
        <begin position="57"/>
        <end position="221"/>
    </location>
</feature>
<keyword evidence="3" id="KW-0479">Metal-binding</keyword>
<dbReference type="PROSITE" id="PS51352">
    <property type="entry name" value="THIOREDOXIN_2"/>
    <property type="match status" value="1"/>
</dbReference>
<dbReference type="PANTHER" id="PTHR12151:SF25">
    <property type="entry name" value="LINALOOL DEHYDRATASE_ISOMERASE DOMAIN-CONTAINING PROTEIN"/>
    <property type="match status" value="1"/>
</dbReference>
<dbReference type="EMBL" id="WWNE01000003">
    <property type="protein sequence ID" value="NBG64773.1"/>
    <property type="molecule type" value="Genomic_DNA"/>
</dbReference>
<evidence type="ECO:0000259" key="5">
    <source>
        <dbReference type="PROSITE" id="PS51352"/>
    </source>
</evidence>
<dbReference type="Gene3D" id="3.40.30.10">
    <property type="entry name" value="Glutaredoxin"/>
    <property type="match status" value="1"/>
</dbReference>
<gene>
    <name evidence="6" type="ORF">GQN54_01500</name>
</gene>
<dbReference type="Pfam" id="PF02630">
    <property type="entry name" value="SCO1-SenC"/>
    <property type="match status" value="1"/>
</dbReference>
<evidence type="ECO:0000256" key="2">
    <source>
        <dbReference type="ARBA" id="ARBA00023008"/>
    </source>
</evidence>
<dbReference type="CDD" id="cd02968">
    <property type="entry name" value="SCO"/>
    <property type="match status" value="1"/>
</dbReference>
<dbReference type="RefSeq" id="WP_160631251.1">
    <property type="nucleotide sequence ID" value="NZ_WWNE01000003.1"/>
</dbReference>
<comment type="caution">
    <text evidence="6">The sequence shown here is derived from an EMBL/GenBank/DDBJ whole genome shotgun (WGS) entry which is preliminary data.</text>
</comment>
<comment type="similarity">
    <text evidence="1">Belongs to the SCO1/2 family.</text>
</comment>
<keyword evidence="2 3" id="KW-0186">Copper</keyword>
<organism evidence="6 7">
    <name type="scientific">Acidiluteibacter ferrifornacis</name>
    <dbReference type="NCBI Taxonomy" id="2692424"/>
    <lineage>
        <taxon>Bacteria</taxon>
        <taxon>Pseudomonadati</taxon>
        <taxon>Bacteroidota</taxon>
        <taxon>Flavobacteriia</taxon>
        <taxon>Flavobacteriales</taxon>
        <taxon>Cryomorphaceae</taxon>
        <taxon>Acidiluteibacter</taxon>
    </lineage>
</organism>
<dbReference type="PANTHER" id="PTHR12151">
    <property type="entry name" value="ELECTRON TRANSPORT PROTIN SCO1/SENC FAMILY MEMBER"/>
    <property type="match status" value="1"/>
</dbReference>
<evidence type="ECO:0000313" key="6">
    <source>
        <dbReference type="EMBL" id="NBG64773.1"/>
    </source>
</evidence>
<sequence>MAQPKTLKKAAILIAILLVPSLLYLLLSTGTNNFKPLPYMGPKKVVEVEKDGRIVVDTIYHTIPPFEFIDQNGQLFSSKALEDKIYVANFFFATCPTICPKMSTNMLQVQDRFQDRDDFRLLSFTVNPEHDTPEVLKEYAEKVHATDGVWTFLTGNKDSIYSVGFNGYFVSAQKDSIAPGGFLHSSNLMLIDGEGRLRGVFDGTSVSETNDLFDAIDILLVEKYVPRKGK</sequence>
<dbReference type="Proteomes" id="UP000470771">
    <property type="component" value="Unassembled WGS sequence"/>
</dbReference>
<dbReference type="AlphaFoldDB" id="A0A6N9NFW9"/>
<proteinExistence type="inferred from homology"/>
<feature type="binding site" evidence="3">
    <location>
        <position position="99"/>
    </location>
    <ligand>
        <name>Cu cation</name>
        <dbReference type="ChEBI" id="CHEBI:23378"/>
    </ligand>
</feature>
<keyword evidence="7" id="KW-1185">Reference proteome</keyword>
<dbReference type="InterPro" id="IPR036249">
    <property type="entry name" value="Thioredoxin-like_sf"/>
</dbReference>
<reference evidence="6 7" key="1">
    <citation type="submission" date="2019-12" db="EMBL/GenBank/DDBJ databases">
        <authorList>
            <person name="Zhao J."/>
        </authorList>
    </citation>
    <scope>NUCLEOTIDE SEQUENCE [LARGE SCALE GENOMIC DNA]</scope>
    <source>
        <strain evidence="6 7">S-15</strain>
    </source>
</reference>
<dbReference type="InterPro" id="IPR013766">
    <property type="entry name" value="Thioredoxin_domain"/>
</dbReference>
<evidence type="ECO:0000256" key="4">
    <source>
        <dbReference type="PIRSR" id="PIRSR603782-2"/>
    </source>
</evidence>
<keyword evidence="4" id="KW-1015">Disulfide bond</keyword>
<evidence type="ECO:0000256" key="3">
    <source>
        <dbReference type="PIRSR" id="PIRSR603782-1"/>
    </source>
</evidence>
<feature type="binding site" evidence="3">
    <location>
        <position position="95"/>
    </location>
    <ligand>
        <name>Cu cation</name>
        <dbReference type="ChEBI" id="CHEBI:23378"/>
    </ligand>
</feature>
<dbReference type="InterPro" id="IPR003782">
    <property type="entry name" value="SCO1/SenC"/>
</dbReference>
<evidence type="ECO:0000313" key="7">
    <source>
        <dbReference type="Proteomes" id="UP000470771"/>
    </source>
</evidence>
<evidence type="ECO:0000256" key="1">
    <source>
        <dbReference type="ARBA" id="ARBA00010996"/>
    </source>
</evidence>
<accession>A0A6N9NFW9</accession>
<feature type="disulfide bond" description="Redox-active" evidence="4">
    <location>
        <begin position="95"/>
        <end position="99"/>
    </location>
</feature>
<protein>
    <submittedName>
        <fullName evidence="6">SCO family protein</fullName>
    </submittedName>
</protein>
<dbReference type="GO" id="GO:0046872">
    <property type="term" value="F:metal ion binding"/>
    <property type="evidence" value="ECO:0007669"/>
    <property type="project" value="UniProtKB-KW"/>
</dbReference>
<dbReference type="SUPFAM" id="SSF52833">
    <property type="entry name" value="Thioredoxin-like"/>
    <property type="match status" value="1"/>
</dbReference>
<feature type="binding site" evidence="3">
    <location>
        <position position="184"/>
    </location>
    <ligand>
        <name>Cu cation</name>
        <dbReference type="ChEBI" id="CHEBI:23378"/>
    </ligand>
</feature>
<name>A0A6N9NFW9_9FLAO</name>